<dbReference type="Pfam" id="PF13091">
    <property type="entry name" value="PLDc_2"/>
    <property type="match status" value="2"/>
</dbReference>
<dbReference type="CDD" id="cd09159">
    <property type="entry name" value="PLDc_ybhO_like_2"/>
    <property type="match status" value="1"/>
</dbReference>
<reference evidence="2 3" key="1">
    <citation type="submission" date="2015-03" db="EMBL/GenBank/DDBJ databases">
        <title>Draft Genome Sequence of Burkholderia andropogonis type strain ICMP2807, isolated from Sorghum bicolor.</title>
        <authorList>
            <person name="Lopes-Santos L."/>
            <person name="Castro D.B."/>
            <person name="Ottoboni L.M."/>
            <person name="Park D."/>
            <person name="Weirc B.S."/>
            <person name="Destefano S.A."/>
        </authorList>
    </citation>
    <scope>NUCLEOTIDE SEQUENCE [LARGE SCALE GENOMIC DNA]</scope>
    <source>
        <strain evidence="2 3">ICMP2807</strain>
    </source>
</reference>
<dbReference type="GO" id="GO:0016020">
    <property type="term" value="C:membrane"/>
    <property type="evidence" value="ECO:0007669"/>
    <property type="project" value="TreeGrafter"/>
</dbReference>
<dbReference type="Proteomes" id="UP000033618">
    <property type="component" value="Unassembled WGS sequence"/>
</dbReference>
<dbReference type="STRING" id="28092.WM40_19480"/>
<dbReference type="CDD" id="cd09110">
    <property type="entry name" value="PLDc_CLS_1"/>
    <property type="match status" value="1"/>
</dbReference>
<dbReference type="SUPFAM" id="SSF56024">
    <property type="entry name" value="Phospholipase D/nuclease"/>
    <property type="match status" value="2"/>
</dbReference>
<gene>
    <name evidence="2" type="ORF">WM40_19480</name>
</gene>
<organism evidence="2 3">
    <name type="scientific">Robbsia andropogonis</name>
    <dbReference type="NCBI Taxonomy" id="28092"/>
    <lineage>
        <taxon>Bacteria</taxon>
        <taxon>Pseudomonadati</taxon>
        <taxon>Pseudomonadota</taxon>
        <taxon>Betaproteobacteria</taxon>
        <taxon>Burkholderiales</taxon>
        <taxon>Burkholderiaceae</taxon>
        <taxon>Robbsia</taxon>
    </lineage>
</organism>
<accession>A0A0F5JWK0</accession>
<evidence type="ECO:0000313" key="3">
    <source>
        <dbReference type="Proteomes" id="UP000033618"/>
    </source>
</evidence>
<feature type="domain" description="PLD phosphodiesterase" evidence="1">
    <location>
        <begin position="335"/>
        <end position="362"/>
    </location>
</feature>
<dbReference type="OrthoDB" id="9762009at2"/>
<dbReference type="AlphaFoldDB" id="A0A0F5JWK0"/>
<dbReference type="Gene3D" id="3.30.870.10">
    <property type="entry name" value="Endonuclease Chain A"/>
    <property type="match status" value="2"/>
</dbReference>
<dbReference type="GO" id="GO:0032049">
    <property type="term" value="P:cardiolipin biosynthetic process"/>
    <property type="evidence" value="ECO:0007669"/>
    <property type="project" value="UniProtKB-ARBA"/>
</dbReference>
<comment type="caution">
    <text evidence="2">The sequence shown here is derived from an EMBL/GenBank/DDBJ whole genome shotgun (WGS) entry which is preliminary data.</text>
</comment>
<dbReference type="PANTHER" id="PTHR21248">
    <property type="entry name" value="CARDIOLIPIN SYNTHASE"/>
    <property type="match status" value="1"/>
</dbReference>
<dbReference type="InterPro" id="IPR025202">
    <property type="entry name" value="PLD-like_dom"/>
</dbReference>
<dbReference type="PATRIC" id="fig|28092.6.peg.4569"/>
<dbReference type="SMART" id="SM00155">
    <property type="entry name" value="PLDc"/>
    <property type="match status" value="2"/>
</dbReference>
<evidence type="ECO:0000313" key="2">
    <source>
        <dbReference type="EMBL" id="KKB62080.1"/>
    </source>
</evidence>
<feature type="domain" description="PLD phosphodiesterase" evidence="1">
    <location>
        <begin position="158"/>
        <end position="185"/>
    </location>
</feature>
<dbReference type="GO" id="GO:0008808">
    <property type="term" value="F:cardiolipin synthase activity"/>
    <property type="evidence" value="ECO:0007669"/>
    <property type="project" value="TreeGrafter"/>
</dbReference>
<keyword evidence="3" id="KW-1185">Reference proteome</keyword>
<dbReference type="RefSeq" id="WP_046153709.1">
    <property type="nucleotide sequence ID" value="NZ_CADFGU010000002.1"/>
</dbReference>
<dbReference type="PANTHER" id="PTHR21248:SF22">
    <property type="entry name" value="PHOSPHOLIPASE D"/>
    <property type="match status" value="1"/>
</dbReference>
<dbReference type="InterPro" id="IPR001736">
    <property type="entry name" value="PLipase_D/transphosphatidylase"/>
</dbReference>
<proteinExistence type="predicted"/>
<name>A0A0F5JWK0_9BURK</name>
<evidence type="ECO:0000259" key="1">
    <source>
        <dbReference type="PROSITE" id="PS50035"/>
    </source>
</evidence>
<sequence length="422" mass="47313">MFWILIAIAVIATALAVLLAVNFKVPEKAVRHTIDHCHAIDDPQFELEMDAMLGPDMLQGNAITALQNGDEIFPAMLAAIRAAKHSITFETYIYWTGEIGQEFADALKARQKAGVAVHVMLDWAGSFRMDKSLLDEIVNAGVEVEKYHPLKWYTVSRLNNRTHRKLLIVDGAIGLTGGVGIADQWRGHAQDPDHWRDMHFRIEGPVVAQLQAGFMNNWIKTTGRVLHGTQYYPALWPAGNHKMHMFVSSPSGGNTSMQLMYLLAVAAATKTIDLQAAYFIPDRLMNEALVNATKRGVKIRLLVPDRYTDSAMIRLASKQQWGTLLAAGVEIYLYEKTMMHNKMLILDGLMVSVGSTNFDMRSFNLNDEASLNVYSPVFGSAMTNVMESDIRDAKRYSLAQWKARPMRYKIGELLAWPIESQL</sequence>
<dbReference type="EMBL" id="LAQU01000025">
    <property type="protein sequence ID" value="KKB62080.1"/>
    <property type="molecule type" value="Genomic_DNA"/>
</dbReference>
<dbReference type="PROSITE" id="PS50035">
    <property type="entry name" value="PLD"/>
    <property type="match status" value="2"/>
</dbReference>
<protein>
    <submittedName>
        <fullName evidence="2">Cardiolipin synthetase</fullName>
    </submittedName>
</protein>